<organism evidence="3 4">
    <name type="scientific">Spirosoma taeanense</name>
    <dbReference type="NCBI Taxonomy" id="2735870"/>
    <lineage>
        <taxon>Bacteria</taxon>
        <taxon>Pseudomonadati</taxon>
        <taxon>Bacteroidota</taxon>
        <taxon>Cytophagia</taxon>
        <taxon>Cytophagales</taxon>
        <taxon>Cytophagaceae</taxon>
        <taxon>Spirosoma</taxon>
    </lineage>
</organism>
<gene>
    <name evidence="3" type="ORF">HNV11_19320</name>
</gene>
<feature type="transmembrane region" description="Helical" evidence="2">
    <location>
        <begin position="168"/>
        <end position="191"/>
    </location>
</feature>
<evidence type="ECO:0000313" key="3">
    <source>
        <dbReference type="EMBL" id="QJW91373.1"/>
    </source>
</evidence>
<proteinExistence type="predicted"/>
<keyword evidence="4" id="KW-1185">Reference proteome</keyword>
<reference evidence="3 4" key="1">
    <citation type="submission" date="2020-05" db="EMBL/GenBank/DDBJ databases">
        <title>Genome sequencing of Spirosoma sp. TS118.</title>
        <authorList>
            <person name="Lee J.-H."/>
            <person name="Jeong S."/>
            <person name="Zhao L."/>
            <person name="Jung J.-H."/>
            <person name="Kim M.-K."/>
            <person name="Lim S."/>
        </authorList>
    </citation>
    <scope>NUCLEOTIDE SEQUENCE [LARGE SCALE GENOMIC DNA]</scope>
    <source>
        <strain evidence="3 4">TS118</strain>
    </source>
</reference>
<dbReference type="Proteomes" id="UP000502756">
    <property type="component" value="Chromosome"/>
</dbReference>
<evidence type="ECO:0008006" key="5">
    <source>
        <dbReference type="Google" id="ProtNLM"/>
    </source>
</evidence>
<dbReference type="PROSITE" id="PS51257">
    <property type="entry name" value="PROKAR_LIPOPROTEIN"/>
    <property type="match status" value="1"/>
</dbReference>
<dbReference type="AlphaFoldDB" id="A0A6M5YDK1"/>
<sequence>MFLLRSQSGGRRHAFLLSIVLLVSGCGPARYAYYQSQATTFEHQKPGLAVLTASTDTLPRSADLSEALARPVSDEPGAVAEPIPSVSRSASKAGLADEKSSRHRNPDSYQGHRFSRLLGAVTAAHVAPKSHQIDRHSTSRKTYKPALIALGLAVLSFGLLFVPGGTTMAWVLAVSVPLSATLLGVASLTTINRNKEHYRGKGWAMGAILLGTGVLGLALVAMAALSISKIVWER</sequence>
<feature type="transmembrane region" description="Helical" evidence="2">
    <location>
        <begin position="12"/>
        <end position="33"/>
    </location>
</feature>
<name>A0A6M5YDK1_9BACT</name>
<feature type="region of interest" description="Disordered" evidence="1">
    <location>
        <begin position="69"/>
        <end position="110"/>
    </location>
</feature>
<dbReference type="EMBL" id="CP053435">
    <property type="protein sequence ID" value="QJW91373.1"/>
    <property type="molecule type" value="Genomic_DNA"/>
</dbReference>
<dbReference type="KEGG" id="stae:HNV11_19320"/>
<evidence type="ECO:0000313" key="4">
    <source>
        <dbReference type="Proteomes" id="UP000502756"/>
    </source>
</evidence>
<feature type="compositionally biased region" description="Basic and acidic residues" evidence="1">
    <location>
        <begin position="95"/>
        <end position="106"/>
    </location>
</feature>
<accession>A0A6M5YDK1</accession>
<evidence type="ECO:0000256" key="2">
    <source>
        <dbReference type="SAM" id="Phobius"/>
    </source>
</evidence>
<dbReference type="RefSeq" id="WP_171741221.1">
    <property type="nucleotide sequence ID" value="NZ_CP053435.1"/>
</dbReference>
<feature type="transmembrane region" description="Helical" evidence="2">
    <location>
        <begin position="203"/>
        <end position="227"/>
    </location>
</feature>
<protein>
    <recommendedName>
        <fullName evidence="5">DUF4190 domain-containing protein</fullName>
    </recommendedName>
</protein>
<keyword evidence="2" id="KW-0812">Transmembrane</keyword>
<feature type="transmembrane region" description="Helical" evidence="2">
    <location>
        <begin position="145"/>
        <end position="162"/>
    </location>
</feature>
<keyword evidence="2" id="KW-0472">Membrane</keyword>
<evidence type="ECO:0000256" key="1">
    <source>
        <dbReference type="SAM" id="MobiDB-lite"/>
    </source>
</evidence>
<keyword evidence="2" id="KW-1133">Transmembrane helix</keyword>